<dbReference type="PANTHER" id="PTHR33048">
    <property type="entry name" value="PTH11-LIKE INTEGRAL MEMBRANE PROTEIN (AFU_ORTHOLOGUE AFUA_5G11245)"/>
    <property type="match status" value="1"/>
</dbReference>
<accession>S8A6M1</accession>
<feature type="transmembrane region" description="Helical" evidence="7">
    <location>
        <begin position="97"/>
        <end position="116"/>
    </location>
</feature>
<evidence type="ECO:0000256" key="3">
    <source>
        <dbReference type="ARBA" id="ARBA00022989"/>
    </source>
</evidence>
<dbReference type="EMBL" id="AQGS01000546">
    <property type="protein sequence ID" value="EPS38484.1"/>
    <property type="molecule type" value="Genomic_DNA"/>
</dbReference>
<evidence type="ECO:0000256" key="2">
    <source>
        <dbReference type="ARBA" id="ARBA00022692"/>
    </source>
</evidence>
<dbReference type="AlphaFoldDB" id="S8A6M1"/>
<feature type="transmembrane region" description="Helical" evidence="7">
    <location>
        <begin position="176"/>
        <end position="198"/>
    </location>
</feature>
<dbReference type="Pfam" id="PF20684">
    <property type="entry name" value="Fung_rhodopsin"/>
    <property type="match status" value="1"/>
</dbReference>
<feature type="compositionally biased region" description="Polar residues" evidence="6">
    <location>
        <begin position="275"/>
        <end position="287"/>
    </location>
</feature>
<dbReference type="OrthoDB" id="10017208at2759"/>
<organism evidence="9 10">
    <name type="scientific">Dactylellina haptotyla (strain CBS 200.50)</name>
    <name type="common">Nematode-trapping fungus</name>
    <name type="synonym">Monacrosporium haptotylum</name>
    <dbReference type="NCBI Taxonomy" id="1284197"/>
    <lineage>
        <taxon>Eukaryota</taxon>
        <taxon>Fungi</taxon>
        <taxon>Dikarya</taxon>
        <taxon>Ascomycota</taxon>
        <taxon>Pezizomycotina</taxon>
        <taxon>Orbiliomycetes</taxon>
        <taxon>Orbiliales</taxon>
        <taxon>Orbiliaceae</taxon>
        <taxon>Dactylellina</taxon>
    </lineage>
</organism>
<dbReference type="OMA" id="RSISFAY"/>
<comment type="subcellular location">
    <subcellularLocation>
        <location evidence="1">Membrane</location>
        <topology evidence="1">Multi-pass membrane protein</topology>
    </subcellularLocation>
</comment>
<dbReference type="InterPro" id="IPR049326">
    <property type="entry name" value="Rhodopsin_dom_fungi"/>
</dbReference>
<dbReference type="HOGENOM" id="CLU_595829_0_0_1"/>
<keyword evidence="4 7" id="KW-0472">Membrane</keyword>
<comment type="similarity">
    <text evidence="5">Belongs to the SAT4 family.</text>
</comment>
<feature type="transmembrane region" description="Helical" evidence="7">
    <location>
        <begin position="128"/>
        <end position="156"/>
    </location>
</feature>
<gene>
    <name evidence="9" type="ORF">H072_7780</name>
</gene>
<evidence type="ECO:0000313" key="9">
    <source>
        <dbReference type="EMBL" id="EPS38484.1"/>
    </source>
</evidence>
<feature type="transmembrane region" description="Helical" evidence="7">
    <location>
        <begin position="6"/>
        <end position="29"/>
    </location>
</feature>
<feature type="transmembrane region" description="Helical" evidence="7">
    <location>
        <begin position="210"/>
        <end position="232"/>
    </location>
</feature>
<reference evidence="10" key="2">
    <citation type="submission" date="2013-04" db="EMBL/GenBank/DDBJ databases">
        <title>Genomic mechanisms accounting for the adaptation to parasitism in nematode-trapping fungi.</title>
        <authorList>
            <person name="Ahren D.G."/>
        </authorList>
    </citation>
    <scope>NUCLEOTIDE SEQUENCE [LARGE SCALE GENOMIC DNA]</scope>
    <source>
        <strain evidence="10">CBS 200.50</strain>
    </source>
</reference>
<evidence type="ECO:0000256" key="4">
    <source>
        <dbReference type="ARBA" id="ARBA00023136"/>
    </source>
</evidence>
<name>S8A6M1_DACHA</name>
<dbReference type="Proteomes" id="UP000015100">
    <property type="component" value="Unassembled WGS sequence"/>
</dbReference>
<proteinExistence type="inferred from homology"/>
<dbReference type="InterPro" id="IPR052337">
    <property type="entry name" value="SAT4-like"/>
</dbReference>
<evidence type="ECO:0000256" key="1">
    <source>
        <dbReference type="ARBA" id="ARBA00004141"/>
    </source>
</evidence>
<dbReference type="GO" id="GO:0016020">
    <property type="term" value="C:membrane"/>
    <property type="evidence" value="ECO:0007669"/>
    <property type="project" value="UniProtKB-SubCell"/>
</dbReference>
<feature type="compositionally biased region" description="Polar residues" evidence="6">
    <location>
        <begin position="302"/>
        <end position="315"/>
    </location>
</feature>
<feature type="domain" description="Rhodopsin" evidence="8">
    <location>
        <begin position="25"/>
        <end position="263"/>
    </location>
</feature>
<evidence type="ECO:0000256" key="6">
    <source>
        <dbReference type="SAM" id="MobiDB-lite"/>
    </source>
</evidence>
<feature type="transmembrane region" description="Helical" evidence="7">
    <location>
        <begin position="244"/>
        <end position="266"/>
    </location>
</feature>
<comment type="caution">
    <text evidence="9">The sequence shown here is derived from an EMBL/GenBank/DDBJ whole genome shotgun (WGS) entry which is preliminary data.</text>
</comment>
<keyword evidence="2 7" id="KW-0812">Transmembrane</keyword>
<keyword evidence="10" id="KW-1185">Reference proteome</keyword>
<dbReference type="PANTHER" id="PTHR33048:SF92">
    <property type="entry name" value="INTEGRAL MEMBRANE PROTEIN"/>
    <property type="match status" value="1"/>
</dbReference>
<keyword evidence="3 7" id="KW-1133">Transmembrane helix</keyword>
<dbReference type="eggNOG" id="ENOG502SAPN">
    <property type="taxonomic scope" value="Eukaryota"/>
</dbReference>
<reference evidence="9 10" key="1">
    <citation type="journal article" date="2013" name="PLoS Genet.">
        <title>Genomic mechanisms accounting for the adaptation to parasitism in nematode-trapping fungi.</title>
        <authorList>
            <person name="Meerupati T."/>
            <person name="Andersson K.M."/>
            <person name="Friman E."/>
            <person name="Kumar D."/>
            <person name="Tunlid A."/>
            <person name="Ahren D."/>
        </authorList>
    </citation>
    <scope>NUCLEOTIDE SEQUENCE [LARGE SCALE GENOMIC DNA]</scope>
    <source>
        <strain evidence="9 10">CBS 200.50</strain>
    </source>
</reference>
<dbReference type="STRING" id="1284197.S8A6M1"/>
<feature type="compositionally biased region" description="Low complexity" evidence="6">
    <location>
        <begin position="373"/>
        <end position="385"/>
    </location>
</feature>
<evidence type="ECO:0000256" key="7">
    <source>
        <dbReference type="SAM" id="Phobius"/>
    </source>
</evidence>
<evidence type="ECO:0000313" key="10">
    <source>
        <dbReference type="Proteomes" id="UP000015100"/>
    </source>
</evidence>
<feature type="region of interest" description="Disordered" evidence="6">
    <location>
        <begin position="274"/>
        <end position="402"/>
    </location>
</feature>
<evidence type="ECO:0000259" key="8">
    <source>
        <dbReference type="Pfam" id="PF20684"/>
    </source>
</evidence>
<protein>
    <recommendedName>
        <fullName evidence="8">Rhodopsin domain-containing protein</fullName>
    </recommendedName>
</protein>
<evidence type="ECO:0000256" key="5">
    <source>
        <dbReference type="ARBA" id="ARBA00038359"/>
    </source>
</evidence>
<feature type="compositionally biased region" description="Basic residues" evidence="6">
    <location>
        <begin position="344"/>
        <end position="357"/>
    </location>
</feature>
<sequence length="459" mass="51675">MGISGGAAIAVEWAALAATFPFVGIRVFTRHRAGRLGLSDLIVSLTWLMFLISNTCDNELWRRGLYQDNLSWEDEWSEVIPDPATRMSALKIRFASYFPYLLELWGVKLSLLALYYTLITDQLPKLRLALHCVTGYTVATLIISIFLNLFWCVPISRNWSLEPQNRNTCSSSEVPYIVPVTFHISSDFALYLLPILFLKSMRRSLPRYQFSGILCLFGLGGLYIGVCIGRFITSGVEGRIPSLAVWTAFEMATGLMVICCPVLPIFNPRRKRSRGSIQIPSAQNDSSVDGADGGKDGETIRSWLSTRTRTASKTSDILYPTHRGSADNSDLEMDNQPVQYPSSTHRRSGRSSQHRFLPRISGSRESLAREPEPAYNPNAAASSTPPERRKPSRDGITYPPSEFKVEESLKQNNGNVQESVMALRDDILRSISFAYDESLYNHEHHTHAQPRKQSREGWR</sequence>
<feature type="transmembrane region" description="Helical" evidence="7">
    <location>
        <begin position="36"/>
        <end position="53"/>
    </location>
</feature>